<sequence>MVLLVVLVGTYALARLLPSRLHRRRPPPDAARVAMATAMAFSGVTHVVKPEPFVQHLPEFVPARERVILWTGLLEVLFGVGLAAPHRRRQEVALALAAYLVAVFPANVYVAAAGVRIEGLPGASHPWLRLPLQFVYIGWTFWAVPGAWQLARSRAAQLRDATAPPLRDRETVLAGATS</sequence>
<comment type="caution">
    <text evidence="2">The sequence shown here is derived from an EMBL/GenBank/DDBJ whole genome shotgun (WGS) entry which is preliminary data.</text>
</comment>
<dbReference type="Proteomes" id="UP001596025">
    <property type="component" value="Unassembled WGS sequence"/>
</dbReference>
<dbReference type="EMBL" id="JBHSGR010000013">
    <property type="protein sequence ID" value="MFC4694317.1"/>
    <property type="molecule type" value="Genomic_DNA"/>
</dbReference>
<organism evidence="2 3">
    <name type="scientific">Geodermatophilus arenarius</name>
    <dbReference type="NCBI Taxonomy" id="1137990"/>
    <lineage>
        <taxon>Bacteria</taxon>
        <taxon>Bacillati</taxon>
        <taxon>Actinomycetota</taxon>
        <taxon>Actinomycetes</taxon>
        <taxon>Geodermatophilales</taxon>
        <taxon>Geodermatophilaceae</taxon>
        <taxon>Geodermatophilus</taxon>
    </lineage>
</organism>
<evidence type="ECO:0000313" key="2">
    <source>
        <dbReference type="EMBL" id="MFC4694317.1"/>
    </source>
</evidence>
<feature type="transmembrane region" description="Helical" evidence="1">
    <location>
        <begin position="92"/>
        <end position="112"/>
    </location>
</feature>
<accession>A0ABV9LK83</accession>
<name>A0ABV9LK83_9ACTN</name>
<feature type="transmembrane region" description="Helical" evidence="1">
    <location>
        <begin position="67"/>
        <end position="85"/>
    </location>
</feature>
<protein>
    <recommendedName>
        <fullName evidence="4">DoxX family membrane protein</fullName>
    </recommendedName>
</protein>
<feature type="transmembrane region" description="Helical" evidence="1">
    <location>
        <begin position="132"/>
        <end position="151"/>
    </location>
</feature>
<gene>
    <name evidence="2" type="ORF">ACFO3M_13040</name>
</gene>
<keyword evidence="1" id="KW-1133">Transmembrane helix</keyword>
<evidence type="ECO:0000256" key="1">
    <source>
        <dbReference type="SAM" id="Phobius"/>
    </source>
</evidence>
<dbReference type="PANTHER" id="PTHR36974:SF1">
    <property type="entry name" value="DOXX FAMILY MEMBRANE PROTEIN"/>
    <property type="match status" value="1"/>
</dbReference>
<evidence type="ECO:0008006" key="4">
    <source>
        <dbReference type="Google" id="ProtNLM"/>
    </source>
</evidence>
<keyword evidence="3" id="KW-1185">Reference proteome</keyword>
<keyword evidence="1" id="KW-0812">Transmembrane</keyword>
<evidence type="ECO:0000313" key="3">
    <source>
        <dbReference type="Proteomes" id="UP001596025"/>
    </source>
</evidence>
<dbReference type="PANTHER" id="PTHR36974">
    <property type="entry name" value="MEMBRANE PROTEIN-RELATED"/>
    <property type="match status" value="1"/>
</dbReference>
<dbReference type="RefSeq" id="WP_387989121.1">
    <property type="nucleotide sequence ID" value="NZ_JBHSGR010000013.1"/>
</dbReference>
<reference evidence="3" key="1">
    <citation type="journal article" date="2019" name="Int. J. Syst. Evol. Microbiol.">
        <title>The Global Catalogue of Microorganisms (GCM) 10K type strain sequencing project: providing services to taxonomists for standard genome sequencing and annotation.</title>
        <authorList>
            <consortium name="The Broad Institute Genomics Platform"/>
            <consortium name="The Broad Institute Genome Sequencing Center for Infectious Disease"/>
            <person name="Wu L."/>
            <person name="Ma J."/>
        </authorList>
    </citation>
    <scope>NUCLEOTIDE SEQUENCE [LARGE SCALE GENOMIC DNA]</scope>
    <source>
        <strain evidence="3">CCUG 62763</strain>
    </source>
</reference>
<proteinExistence type="predicted"/>
<keyword evidence="1" id="KW-0472">Membrane</keyword>